<dbReference type="Proteomes" id="UP000198875">
    <property type="component" value="Unassembled WGS sequence"/>
</dbReference>
<proteinExistence type="predicted"/>
<dbReference type="GO" id="GO:0016787">
    <property type="term" value="F:hydrolase activity"/>
    <property type="evidence" value="ECO:0007669"/>
    <property type="project" value="UniProtKB-KW"/>
</dbReference>
<dbReference type="PANTHER" id="PTHR41259:SF1">
    <property type="entry name" value="DOUBLE-STRAND BREAK REPAIR RAD50 ATPASE, PUTATIVE-RELATED"/>
    <property type="match status" value="1"/>
</dbReference>
<sequence>MAAASEEADALSERYEQAAGGLREIDIRLSVLGGEGRQGQLDAAQTEREHAAAEHARVGSRARAAQLLRSVMARHRDTTRLRYVEPYRSELQRLGRPVFGPTFEVDVDSDLCIRNRTLNGVTVPYESLSGGAKEQLGILARLAGAALVAKEDTVPVVVDDALGFTDPDRLAKMGEVFDTMGAHGQVIVLTCSPDRYDAVKGAHRIDLSG</sequence>
<name>A0A0U0W7T4_MYCBE</name>
<evidence type="ECO:0000313" key="1">
    <source>
        <dbReference type="EMBL" id="CPR09870.1"/>
    </source>
</evidence>
<reference evidence="1 2" key="1">
    <citation type="submission" date="2015-03" db="EMBL/GenBank/DDBJ databases">
        <authorList>
            <person name="Murphy D."/>
        </authorList>
    </citation>
    <scope>NUCLEOTIDE SEQUENCE [LARGE SCALE GENOMIC DNA]</scope>
    <source>
        <strain evidence="1 2">DSM 44277</strain>
    </source>
</reference>
<dbReference type="PANTHER" id="PTHR41259">
    <property type="entry name" value="DOUBLE-STRAND BREAK REPAIR RAD50 ATPASE, PUTATIVE-RELATED"/>
    <property type="match status" value="1"/>
</dbReference>
<accession>A0A0U0W7T4</accession>
<dbReference type="AlphaFoldDB" id="A0A0U0W7T4"/>
<protein>
    <submittedName>
        <fullName evidence="1">Hydrolase</fullName>
    </submittedName>
</protein>
<dbReference type="InterPro" id="IPR027417">
    <property type="entry name" value="P-loop_NTPase"/>
</dbReference>
<evidence type="ECO:0000313" key="2">
    <source>
        <dbReference type="Proteomes" id="UP000198875"/>
    </source>
</evidence>
<organism evidence="1 2">
    <name type="scientific">Mycobacterium bohemicum DSM 44277</name>
    <dbReference type="NCBI Taxonomy" id="1236609"/>
    <lineage>
        <taxon>Bacteria</taxon>
        <taxon>Bacillati</taxon>
        <taxon>Actinomycetota</taxon>
        <taxon>Actinomycetes</taxon>
        <taxon>Mycobacteriales</taxon>
        <taxon>Mycobacteriaceae</taxon>
        <taxon>Mycobacterium</taxon>
    </lineage>
</organism>
<dbReference type="SUPFAM" id="SSF52540">
    <property type="entry name" value="P-loop containing nucleoside triphosphate hydrolases"/>
    <property type="match status" value="1"/>
</dbReference>
<dbReference type="Gene3D" id="3.40.50.300">
    <property type="entry name" value="P-loop containing nucleotide triphosphate hydrolases"/>
    <property type="match status" value="1"/>
</dbReference>
<gene>
    <name evidence="1" type="ORF">BN971_01650</name>
</gene>
<keyword evidence="1" id="KW-0378">Hydrolase</keyword>
<dbReference type="EMBL" id="CSTD01000001">
    <property type="protein sequence ID" value="CPR09870.1"/>
    <property type="molecule type" value="Genomic_DNA"/>
</dbReference>